<feature type="transmembrane region" description="Helical" evidence="5">
    <location>
        <begin position="81"/>
        <end position="100"/>
    </location>
</feature>
<dbReference type="GO" id="GO:0016020">
    <property type="term" value="C:membrane"/>
    <property type="evidence" value="ECO:0007669"/>
    <property type="project" value="UniProtKB-SubCell"/>
</dbReference>
<dbReference type="Pfam" id="PF13903">
    <property type="entry name" value="Claudin_2"/>
    <property type="match status" value="1"/>
</dbReference>
<proteinExistence type="predicted"/>
<protein>
    <submittedName>
        <fullName evidence="6">Uncharacterized protein</fullName>
    </submittedName>
</protein>
<dbReference type="EMBL" id="GL210379">
    <property type="protein sequence ID" value="EFB12804.1"/>
    <property type="molecule type" value="Genomic_DNA"/>
</dbReference>
<dbReference type="InterPro" id="IPR004031">
    <property type="entry name" value="PMP22/EMP/MP20/Claudin"/>
</dbReference>
<comment type="subcellular location">
    <subcellularLocation>
        <location evidence="1">Membrane</location>
        <topology evidence="1">Multi-pass membrane protein</topology>
    </subcellularLocation>
</comment>
<evidence type="ECO:0000256" key="3">
    <source>
        <dbReference type="ARBA" id="ARBA00022989"/>
    </source>
</evidence>
<dbReference type="InParanoid" id="D2I8V3"/>
<keyword evidence="3 5" id="KW-1133">Transmembrane helix</keyword>
<feature type="non-terminal residue" evidence="6">
    <location>
        <position position="114"/>
    </location>
</feature>
<dbReference type="AlphaFoldDB" id="D2I8V3"/>
<name>D2I8V3_AILME</name>
<sequence>LGLLGRASVIFALRNAYAGILQKSATFSPFTASGILNLVSSICVSIAVVWNYRSVMNGEGITFPTSLSLPLKPSTQEIGSAHLAACLAAFTMVLSSLLFLSCKFHAVTQVHLET</sequence>
<evidence type="ECO:0000313" key="6">
    <source>
        <dbReference type="EMBL" id="EFB12804.1"/>
    </source>
</evidence>
<reference evidence="6" key="1">
    <citation type="journal article" date="2010" name="Nature">
        <title>The sequence and de novo assembly of the giant panda genome.</title>
        <authorList>
            <person name="Li R."/>
            <person name="Fan W."/>
            <person name="Tian G."/>
            <person name="Zhu H."/>
            <person name="He L."/>
            <person name="Cai J."/>
            <person name="Huang Q."/>
            <person name="Cai Q."/>
            <person name="Li B."/>
            <person name="Bai Y."/>
            <person name="Zhang Z."/>
            <person name="Zhang Y."/>
            <person name="Wang W."/>
            <person name="Li J."/>
            <person name="Wei F."/>
            <person name="Li H."/>
            <person name="Jian M."/>
            <person name="Li J."/>
            <person name="Zhang Z."/>
            <person name="Nielsen R."/>
            <person name="Li D."/>
            <person name="Gu W."/>
            <person name="Yang Z."/>
            <person name="Xuan Z."/>
            <person name="Ryder O.A."/>
            <person name="Leung F.C."/>
            <person name="Zhou Y."/>
            <person name="Cao J."/>
            <person name="Sun X."/>
            <person name="Fu Y."/>
            <person name="Fang X."/>
            <person name="Guo X."/>
            <person name="Wang B."/>
            <person name="Hou R."/>
            <person name="Shen F."/>
            <person name="Mu B."/>
            <person name="Ni P."/>
            <person name="Lin R."/>
            <person name="Qian W."/>
            <person name="Wang G."/>
            <person name="Yu C."/>
            <person name="Nie W."/>
            <person name="Wang J."/>
            <person name="Wu Z."/>
            <person name="Liang H."/>
            <person name="Min J."/>
            <person name="Wu Q."/>
            <person name="Cheng S."/>
            <person name="Ruan J."/>
            <person name="Wang M."/>
            <person name="Shi Z."/>
            <person name="Wen M."/>
            <person name="Liu B."/>
            <person name="Ren X."/>
            <person name="Zheng H."/>
            <person name="Dong D."/>
            <person name="Cook K."/>
            <person name="Shan G."/>
            <person name="Zhang H."/>
            <person name="Kosiol C."/>
            <person name="Xie X."/>
            <person name="Lu Z."/>
            <person name="Zheng H."/>
            <person name="Li Y."/>
            <person name="Steiner C.C."/>
            <person name="Lam T.T."/>
            <person name="Lin S."/>
            <person name="Zhang Q."/>
            <person name="Li G."/>
            <person name="Tian J."/>
            <person name="Gong T."/>
            <person name="Liu H."/>
            <person name="Zhang D."/>
            <person name="Fang L."/>
            <person name="Ye C."/>
            <person name="Zhang J."/>
            <person name="Hu W."/>
            <person name="Xu A."/>
            <person name="Ren Y."/>
            <person name="Zhang G."/>
            <person name="Bruford M.W."/>
            <person name="Li Q."/>
            <person name="Ma L."/>
            <person name="Guo Y."/>
            <person name="An N."/>
            <person name="Hu Y."/>
            <person name="Zheng Y."/>
            <person name="Shi Y."/>
            <person name="Li Z."/>
            <person name="Liu Q."/>
            <person name="Chen Y."/>
            <person name="Zhao J."/>
            <person name="Qu N."/>
            <person name="Zhao S."/>
            <person name="Tian F."/>
            <person name="Wang X."/>
            <person name="Wang H."/>
            <person name="Xu L."/>
            <person name="Liu X."/>
            <person name="Vinar T."/>
            <person name="Wang Y."/>
            <person name="Lam T.W."/>
            <person name="Yiu S.M."/>
            <person name="Liu S."/>
            <person name="Zhang H."/>
            <person name="Li D."/>
            <person name="Huang Y."/>
            <person name="Wang X."/>
            <person name="Yang G."/>
            <person name="Jiang Z."/>
            <person name="Wang J."/>
            <person name="Qin N."/>
            <person name="Li L."/>
            <person name="Li J."/>
            <person name="Bolund L."/>
            <person name="Kristiansen K."/>
            <person name="Wong G.K."/>
            <person name="Olson M."/>
            <person name="Zhang X."/>
            <person name="Li S."/>
            <person name="Yang H."/>
            <person name="Wang J."/>
            <person name="Wang J."/>
        </authorList>
    </citation>
    <scope>NUCLEOTIDE SEQUENCE [LARGE SCALE GENOMIC DNA]</scope>
</reference>
<accession>D2I8V3</accession>
<evidence type="ECO:0000256" key="1">
    <source>
        <dbReference type="ARBA" id="ARBA00004141"/>
    </source>
</evidence>
<dbReference type="Gene3D" id="1.20.140.150">
    <property type="match status" value="1"/>
</dbReference>
<evidence type="ECO:0000256" key="2">
    <source>
        <dbReference type="ARBA" id="ARBA00022692"/>
    </source>
</evidence>
<evidence type="ECO:0000256" key="4">
    <source>
        <dbReference type="ARBA" id="ARBA00023136"/>
    </source>
</evidence>
<feature type="transmembrane region" description="Helical" evidence="5">
    <location>
        <begin position="34"/>
        <end position="52"/>
    </location>
</feature>
<organism evidence="6">
    <name type="scientific">Ailuropoda melanoleuca</name>
    <name type="common">Giant panda</name>
    <dbReference type="NCBI Taxonomy" id="9646"/>
    <lineage>
        <taxon>Eukaryota</taxon>
        <taxon>Metazoa</taxon>
        <taxon>Chordata</taxon>
        <taxon>Craniata</taxon>
        <taxon>Vertebrata</taxon>
        <taxon>Euteleostomi</taxon>
        <taxon>Mammalia</taxon>
        <taxon>Eutheria</taxon>
        <taxon>Laurasiatheria</taxon>
        <taxon>Carnivora</taxon>
        <taxon>Caniformia</taxon>
        <taxon>Ursidae</taxon>
        <taxon>Ailuropoda</taxon>
    </lineage>
</organism>
<gene>
    <name evidence="6" type="ORF">PANDA_022561</name>
</gene>
<evidence type="ECO:0000256" key="5">
    <source>
        <dbReference type="SAM" id="Phobius"/>
    </source>
</evidence>
<keyword evidence="2 5" id="KW-0812">Transmembrane</keyword>
<feature type="non-terminal residue" evidence="6">
    <location>
        <position position="1"/>
    </location>
</feature>
<keyword evidence="4 5" id="KW-0472">Membrane</keyword>